<organism evidence="1">
    <name type="scientific">Anopheles darlingi</name>
    <name type="common">Mosquito</name>
    <dbReference type="NCBI Taxonomy" id="43151"/>
    <lineage>
        <taxon>Eukaryota</taxon>
        <taxon>Metazoa</taxon>
        <taxon>Ecdysozoa</taxon>
        <taxon>Arthropoda</taxon>
        <taxon>Hexapoda</taxon>
        <taxon>Insecta</taxon>
        <taxon>Pterygota</taxon>
        <taxon>Neoptera</taxon>
        <taxon>Endopterygota</taxon>
        <taxon>Diptera</taxon>
        <taxon>Nematocera</taxon>
        <taxon>Culicoidea</taxon>
        <taxon>Culicidae</taxon>
        <taxon>Anophelinae</taxon>
        <taxon>Anopheles</taxon>
    </lineage>
</organism>
<accession>A0A2M4D2S5</accession>
<evidence type="ECO:0000313" key="1">
    <source>
        <dbReference type="EMBL" id="MBW71872.1"/>
    </source>
</evidence>
<proteinExistence type="predicted"/>
<dbReference type="EMBL" id="GGFL01007694">
    <property type="protein sequence ID" value="MBW71872.1"/>
    <property type="molecule type" value="Transcribed_RNA"/>
</dbReference>
<dbReference type="AlphaFoldDB" id="A0A2M4D2S5"/>
<name>A0A2M4D2S5_ANODA</name>
<protein>
    <submittedName>
        <fullName evidence="1">Putative secreted protein</fullName>
    </submittedName>
</protein>
<sequence length="111" mass="12478">MLDEAILQLGPTLLAVARLLVENVECIQLGPVHGAECIEVDQFLAHEEPQQFFVDGQFLKQLVLGEIVHHIDLFVVVRCKDAVQHSVNHHFLPPFGFLCNQLRVHHGQIVA</sequence>
<reference evidence="1" key="1">
    <citation type="submission" date="2018-01" db="EMBL/GenBank/DDBJ databases">
        <title>An insight into the sialome of Amazonian anophelines.</title>
        <authorList>
            <person name="Ribeiro J.M."/>
            <person name="Scarpassa V."/>
            <person name="Calvo E."/>
        </authorList>
    </citation>
    <scope>NUCLEOTIDE SEQUENCE</scope>
</reference>